<evidence type="ECO:0000259" key="2">
    <source>
        <dbReference type="Pfam" id="PF00892"/>
    </source>
</evidence>
<dbReference type="PANTHER" id="PTHR22911:SF137">
    <property type="entry name" value="SOLUTE CARRIER FAMILY 35 MEMBER G2-RELATED"/>
    <property type="match status" value="1"/>
</dbReference>
<protein>
    <submittedName>
        <fullName evidence="3">EamA family transporter</fullName>
    </submittedName>
</protein>
<keyword evidence="1" id="KW-0812">Transmembrane</keyword>
<dbReference type="EMBL" id="PDNW01000023">
    <property type="protein sequence ID" value="PLC48289.1"/>
    <property type="molecule type" value="Genomic_DNA"/>
</dbReference>
<comment type="caution">
    <text evidence="3">The sequence shown here is derived from an EMBL/GenBank/DDBJ whole genome shotgun (WGS) entry which is preliminary data.</text>
</comment>
<dbReference type="PANTHER" id="PTHR22911">
    <property type="entry name" value="ACYL-MALONYL CONDENSING ENZYME-RELATED"/>
    <property type="match status" value="1"/>
</dbReference>
<sequence length="306" mass="32813">MNRQSALFAIHVAAVLFGLTGIFGELIQADAIVITAGRASFAVLALFAFIRYQGGSLMQGFKPRNIGVLVAAGAMLALHWVTFFVSVKIAGVAVATLGFASFPAFITLCECLFFKEKVSTAEWLILALVTLGLVLVTPSFDFQDEATVGLAWAILSGLAFAIFTLINRRAAAHIPAQQVACWENLVVALLTLPFSFPAMAQLDAINWLWIALLGVFCTALSHYLLVSSLMILKARSAGIVIALEPLYAIFFAAILFAQYPSIRALLGGSLMIGAIVWSGLRKTGVHAGKPIPSGEDRLPARRSNRD</sequence>
<dbReference type="RefSeq" id="WP_102075548.1">
    <property type="nucleotide sequence ID" value="NZ_PDNW01000023.1"/>
</dbReference>
<keyword evidence="1" id="KW-1133">Transmembrane helix</keyword>
<dbReference type="InterPro" id="IPR000620">
    <property type="entry name" value="EamA_dom"/>
</dbReference>
<feature type="transmembrane region" description="Helical" evidence="1">
    <location>
        <begin position="66"/>
        <end position="86"/>
    </location>
</feature>
<feature type="transmembrane region" description="Helical" evidence="1">
    <location>
        <begin position="34"/>
        <end position="54"/>
    </location>
</feature>
<feature type="transmembrane region" description="Helical" evidence="1">
    <location>
        <begin position="179"/>
        <end position="200"/>
    </location>
</feature>
<dbReference type="Proteomes" id="UP000234190">
    <property type="component" value="Unassembled WGS sequence"/>
</dbReference>
<organism evidence="3 4">
    <name type="scientific">Pollutimonas subterranea</name>
    <dbReference type="NCBI Taxonomy" id="2045210"/>
    <lineage>
        <taxon>Bacteria</taxon>
        <taxon>Pseudomonadati</taxon>
        <taxon>Pseudomonadota</taxon>
        <taxon>Betaproteobacteria</taxon>
        <taxon>Burkholderiales</taxon>
        <taxon>Alcaligenaceae</taxon>
        <taxon>Pollutimonas</taxon>
    </lineage>
</organism>
<feature type="domain" description="EamA" evidence="2">
    <location>
        <begin position="148"/>
        <end position="277"/>
    </location>
</feature>
<dbReference type="InterPro" id="IPR037185">
    <property type="entry name" value="EmrE-like"/>
</dbReference>
<accession>A0A2N4TZU4</accession>
<evidence type="ECO:0000313" key="3">
    <source>
        <dbReference type="EMBL" id="PLC48289.1"/>
    </source>
</evidence>
<feature type="transmembrane region" description="Helical" evidence="1">
    <location>
        <begin position="146"/>
        <end position="167"/>
    </location>
</feature>
<gene>
    <name evidence="3" type="ORF">CR159_19105</name>
</gene>
<dbReference type="OrthoDB" id="9150437at2"/>
<feature type="domain" description="EamA" evidence="2">
    <location>
        <begin position="6"/>
        <end position="136"/>
    </location>
</feature>
<feature type="transmembrane region" description="Helical" evidence="1">
    <location>
        <begin position="237"/>
        <end position="256"/>
    </location>
</feature>
<keyword evidence="1" id="KW-0472">Membrane</keyword>
<feature type="transmembrane region" description="Helical" evidence="1">
    <location>
        <begin position="92"/>
        <end position="114"/>
    </location>
</feature>
<feature type="transmembrane region" description="Helical" evidence="1">
    <location>
        <begin position="206"/>
        <end position="225"/>
    </location>
</feature>
<reference evidence="3 4" key="1">
    <citation type="submission" date="2017-10" db="EMBL/GenBank/DDBJ databases">
        <title>Two draft genome sequences of Pusillimonas sp. strains isolated from a nitrate- and radionuclide-contaminated groundwater in Russia.</title>
        <authorList>
            <person name="Grouzdev D.S."/>
            <person name="Tourova T.P."/>
            <person name="Goeva M.A."/>
            <person name="Babich T.L."/>
            <person name="Sokolova D.S."/>
            <person name="Abdullin R."/>
            <person name="Poltaraus A.B."/>
            <person name="Toshchakov S.V."/>
            <person name="Nazina T.N."/>
        </authorList>
    </citation>
    <scope>NUCLEOTIDE SEQUENCE [LARGE SCALE GENOMIC DNA]</scope>
    <source>
        <strain evidence="3 4">JR1/69-3-13</strain>
    </source>
</reference>
<keyword evidence="4" id="KW-1185">Reference proteome</keyword>
<name>A0A2N4TZU4_9BURK</name>
<proteinExistence type="predicted"/>
<feature type="transmembrane region" description="Helical" evidence="1">
    <location>
        <begin position="262"/>
        <end position="280"/>
    </location>
</feature>
<dbReference type="Pfam" id="PF00892">
    <property type="entry name" value="EamA"/>
    <property type="match status" value="2"/>
</dbReference>
<dbReference type="AlphaFoldDB" id="A0A2N4TZU4"/>
<dbReference type="GO" id="GO:0016020">
    <property type="term" value="C:membrane"/>
    <property type="evidence" value="ECO:0007669"/>
    <property type="project" value="InterPro"/>
</dbReference>
<evidence type="ECO:0000313" key="4">
    <source>
        <dbReference type="Proteomes" id="UP000234190"/>
    </source>
</evidence>
<feature type="transmembrane region" description="Helical" evidence="1">
    <location>
        <begin position="121"/>
        <end position="140"/>
    </location>
</feature>
<dbReference type="SUPFAM" id="SSF103481">
    <property type="entry name" value="Multidrug resistance efflux transporter EmrE"/>
    <property type="match status" value="2"/>
</dbReference>
<evidence type="ECO:0000256" key="1">
    <source>
        <dbReference type="SAM" id="Phobius"/>
    </source>
</evidence>